<name>A0A4V2W9M5_MARGR</name>
<dbReference type="AlphaFoldDB" id="A0A4V2W9M5"/>
<proteinExistence type="predicted"/>
<comment type="caution">
    <text evidence="2">The sequence shown here is derived from an EMBL/GenBank/DDBJ whole genome shotgun (WGS) entry which is preliminary data.</text>
</comment>
<gene>
    <name evidence="2" type="ORF">EDC29_10584</name>
</gene>
<dbReference type="Proteomes" id="UP000295247">
    <property type="component" value="Unassembled WGS sequence"/>
</dbReference>
<dbReference type="RefSeq" id="WP_123141844.1">
    <property type="nucleotide sequence ID" value="NZ_NRRH01000012.1"/>
</dbReference>
<keyword evidence="1" id="KW-0472">Membrane</keyword>
<accession>A0A4V2W9M5</accession>
<feature type="transmembrane region" description="Helical" evidence="1">
    <location>
        <begin position="115"/>
        <end position="135"/>
    </location>
</feature>
<keyword evidence="1" id="KW-0812">Transmembrane</keyword>
<evidence type="ECO:0000256" key="1">
    <source>
        <dbReference type="SAM" id="Phobius"/>
    </source>
</evidence>
<organism evidence="2 3">
    <name type="scientific">Marichromatium gracile</name>
    <name type="common">Chromatium gracile</name>
    <dbReference type="NCBI Taxonomy" id="1048"/>
    <lineage>
        <taxon>Bacteria</taxon>
        <taxon>Pseudomonadati</taxon>
        <taxon>Pseudomonadota</taxon>
        <taxon>Gammaproteobacteria</taxon>
        <taxon>Chromatiales</taxon>
        <taxon>Chromatiaceae</taxon>
        <taxon>Marichromatium</taxon>
    </lineage>
</organism>
<dbReference type="EMBL" id="SMDC01000005">
    <property type="protein sequence ID" value="TCW35910.1"/>
    <property type="molecule type" value="Genomic_DNA"/>
</dbReference>
<keyword evidence="1" id="KW-1133">Transmembrane helix</keyword>
<reference evidence="2 3" key="1">
    <citation type="submission" date="2019-03" db="EMBL/GenBank/DDBJ databases">
        <title>Genomic Encyclopedia of Type Strains, Phase IV (KMG-IV): sequencing the most valuable type-strain genomes for metagenomic binning, comparative biology and taxonomic classification.</title>
        <authorList>
            <person name="Goeker M."/>
        </authorList>
    </citation>
    <scope>NUCLEOTIDE SEQUENCE [LARGE SCALE GENOMIC DNA]</scope>
    <source>
        <strain evidence="2 3">DSM 203</strain>
    </source>
</reference>
<protein>
    <submittedName>
        <fullName evidence="2">Uncharacterized protein</fullName>
    </submittedName>
</protein>
<sequence>MMHSGHLTVETHPDHPGLVRLQACDQPPPVTPQLRCAIRFEDVDTARMHAHQRLRRRLVDIDAGLYRVDPVTACAAIEAIALPHRRIMFDPAVESDPGLAPLIARYRTHTRRVDLVFNAIGVFALLLLLALGILLGP</sequence>
<evidence type="ECO:0000313" key="3">
    <source>
        <dbReference type="Proteomes" id="UP000295247"/>
    </source>
</evidence>
<evidence type="ECO:0000313" key="2">
    <source>
        <dbReference type="EMBL" id="TCW35910.1"/>
    </source>
</evidence>